<keyword evidence="3" id="KW-0812">Transmembrane</keyword>
<feature type="signal peptide" evidence="4">
    <location>
        <begin position="1"/>
        <end position="22"/>
    </location>
</feature>
<reference evidence="6 7" key="1">
    <citation type="submission" date="2024-10" db="EMBL/GenBank/DDBJ databases">
        <title>Updated reference genomes for cyclostephanoid diatoms.</title>
        <authorList>
            <person name="Roberts W.R."/>
            <person name="Alverson A.J."/>
        </authorList>
    </citation>
    <scope>NUCLEOTIDE SEQUENCE [LARGE SCALE GENOMIC DNA]</scope>
    <source>
        <strain evidence="6 7">AJA232-27</strain>
    </source>
</reference>
<evidence type="ECO:0000313" key="6">
    <source>
        <dbReference type="EMBL" id="KAL3771068.1"/>
    </source>
</evidence>
<feature type="transmembrane region" description="Helical" evidence="3">
    <location>
        <begin position="238"/>
        <end position="260"/>
    </location>
</feature>
<dbReference type="SUPFAM" id="SSF57196">
    <property type="entry name" value="EGF/Laminin"/>
    <property type="match status" value="1"/>
</dbReference>
<sequence length="359" mass="38688">MISSLRPSFIIYLTLLLGGAPPLPFSTKSSSSTLFVSAGIKKTNPCPEVPSLICQHGSFCIPGNAYFGPEHEHLQLQTSESGYHCECNDGYIGHECQISVDYCTSGGWSSNGEQGVPFCYYGAQCQIHKGGYYCDCHTLNLHSASTATKYDGALCQHPSTSFCATSLVENHAPNFQYCTNDGTCNKWVADGEPHPGCSCLDGYRGDRCEIKMNDPFEDMAQYNSKSGSGSGKYSSAQIAGIVLLVLGIVILLPVIICLVMRARRRKRRNNLTTTASATLPSTTVFVDGKTVVGEGDLDADGSGTLGSSMNNDEKENNGDAHHDDDDRDDDDDLTTEEDEDKPDDDTKDNGNAAPLTEIV</sequence>
<feature type="chain" id="PRO_5044892231" description="EGF-like domain-containing protein" evidence="4">
    <location>
        <begin position="23"/>
        <end position="359"/>
    </location>
</feature>
<feature type="domain" description="EGF-like" evidence="5">
    <location>
        <begin position="168"/>
        <end position="209"/>
    </location>
</feature>
<evidence type="ECO:0000256" key="3">
    <source>
        <dbReference type="SAM" id="Phobius"/>
    </source>
</evidence>
<comment type="caution">
    <text evidence="6">The sequence shown here is derived from an EMBL/GenBank/DDBJ whole genome shotgun (WGS) entry which is preliminary data.</text>
</comment>
<organism evidence="6 7">
    <name type="scientific">Discostella pseudostelligera</name>
    <dbReference type="NCBI Taxonomy" id="259834"/>
    <lineage>
        <taxon>Eukaryota</taxon>
        <taxon>Sar</taxon>
        <taxon>Stramenopiles</taxon>
        <taxon>Ochrophyta</taxon>
        <taxon>Bacillariophyta</taxon>
        <taxon>Coscinodiscophyceae</taxon>
        <taxon>Thalassiosirophycidae</taxon>
        <taxon>Stephanodiscales</taxon>
        <taxon>Stephanodiscaceae</taxon>
        <taxon>Discostella</taxon>
    </lineage>
</organism>
<dbReference type="Gene3D" id="2.10.25.10">
    <property type="entry name" value="Laminin"/>
    <property type="match status" value="2"/>
</dbReference>
<dbReference type="EMBL" id="JALLBG020000031">
    <property type="protein sequence ID" value="KAL3771068.1"/>
    <property type="molecule type" value="Genomic_DNA"/>
</dbReference>
<evidence type="ECO:0000259" key="5">
    <source>
        <dbReference type="PROSITE" id="PS50026"/>
    </source>
</evidence>
<evidence type="ECO:0000256" key="1">
    <source>
        <dbReference type="PROSITE-ProRule" id="PRU00076"/>
    </source>
</evidence>
<dbReference type="PANTHER" id="PTHR24033:SF151">
    <property type="entry name" value="NOTCH 2"/>
    <property type="match status" value="1"/>
</dbReference>
<gene>
    <name evidence="6" type="ORF">ACHAWU_006445</name>
</gene>
<comment type="caution">
    <text evidence="1">Lacks conserved residue(s) required for the propagation of feature annotation.</text>
</comment>
<keyword evidence="7" id="KW-1185">Reference proteome</keyword>
<dbReference type="PROSITE" id="PS00022">
    <property type="entry name" value="EGF_1"/>
    <property type="match status" value="2"/>
</dbReference>
<feature type="compositionally biased region" description="Basic and acidic residues" evidence="2">
    <location>
        <begin position="311"/>
        <end position="324"/>
    </location>
</feature>
<dbReference type="InterPro" id="IPR051830">
    <property type="entry name" value="NOTCH_homolog"/>
</dbReference>
<keyword evidence="4" id="KW-0732">Signal</keyword>
<proteinExistence type="predicted"/>
<evidence type="ECO:0000256" key="4">
    <source>
        <dbReference type="SAM" id="SignalP"/>
    </source>
</evidence>
<dbReference type="SMART" id="SM00181">
    <property type="entry name" value="EGF"/>
    <property type="match status" value="2"/>
</dbReference>
<feature type="compositionally biased region" description="Acidic residues" evidence="2">
    <location>
        <begin position="325"/>
        <end position="346"/>
    </location>
</feature>
<name>A0ABD3N6T2_9STRA</name>
<protein>
    <recommendedName>
        <fullName evidence="5">EGF-like domain-containing protein</fullName>
    </recommendedName>
</protein>
<dbReference type="AlphaFoldDB" id="A0ABD3N6T2"/>
<dbReference type="PROSITE" id="PS50026">
    <property type="entry name" value="EGF_3"/>
    <property type="match status" value="1"/>
</dbReference>
<dbReference type="PANTHER" id="PTHR24033">
    <property type="entry name" value="EGF-LIKE DOMAIN-CONTAINING PROTEIN"/>
    <property type="match status" value="1"/>
</dbReference>
<dbReference type="PROSITE" id="PS01186">
    <property type="entry name" value="EGF_2"/>
    <property type="match status" value="2"/>
</dbReference>
<keyword evidence="3" id="KW-1133">Transmembrane helix</keyword>
<accession>A0ABD3N6T2</accession>
<feature type="disulfide bond" evidence="1">
    <location>
        <begin position="199"/>
        <end position="208"/>
    </location>
</feature>
<feature type="region of interest" description="Disordered" evidence="2">
    <location>
        <begin position="295"/>
        <end position="359"/>
    </location>
</feature>
<keyword evidence="3" id="KW-0472">Membrane</keyword>
<dbReference type="Proteomes" id="UP001530293">
    <property type="component" value="Unassembled WGS sequence"/>
</dbReference>
<dbReference type="InterPro" id="IPR000742">
    <property type="entry name" value="EGF"/>
</dbReference>
<evidence type="ECO:0000313" key="7">
    <source>
        <dbReference type="Proteomes" id="UP001530293"/>
    </source>
</evidence>
<keyword evidence="1" id="KW-1015">Disulfide bond</keyword>
<keyword evidence="1" id="KW-0245">EGF-like domain</keyword>
<evidence type="ECO:0000256" key="2">
    <source>
        <dbReference type="SAM" id="MobiDB-lite"/>
    </source>
</evidence>